<dbReference type="GeneID" id="54463794"/>
<sequence>MTVEPVSEDDAVNHLASYTTNDPGHTPWLPGYPDLEMDKVELLSAFLADDLECKELDQMSDCLWLLSTQSSENISQLHRQRVKGREIILTEEPKLHLIWFYDKIHIKPMPRYLLSRSFWQQLLLDPQQPLALRHNIILTSALGFLRSYAHLIRYESDFRIAKDNTLALIPDFVSWEQWRLLRAQVLVVRDEEVSARFRFGEIRLTRLNFYCKFLLFETYYYRTHRQYGDYFASFYPSLLFLFGIISIMLGAMQLAATVEQLDEQWRCLLGLFRMFSVVTMVITFLLLATLLVLFAIKITNEWIFALRCRYSRGPRKSGTRLNP</sequence>
<feature type="transmembrane region" description="Helical" evidence="1">
    <location>
        <begin position="230"/>
        <end position="251"/>
    </location>
</feature>
<dbReference type="EMBL" id="MU003701">
    <property type="protein sequence ID" value="KAF2809379.1"/>
    <property type="molecule type" value="Genomic_DNA"/>
</dbReference>
<protein>
    <recommendedName>
        <fullName evidence="5">Subtilisin-like serine protease</fullName>
    </recommendedName>
</protein>
<evidence type="ECO:0008006" key="5">
    <source>
        <dbReference type="Google" id="ProtNLM"/>
    </source>
</evidence>
<evidence type="ECO:0000256" key="1">
    <source>
        <dbReference type="SAM" id="Phobius"/>
    </source>
</evidence>
<dbReference type="AlphaFoldDB" id="A0A6A6YLG1"/>
<evidence type="ECO:0000313" key="2">
    <source>
        <dbReference type="EMBL" id="KAF2809379.1"/>
    </source>
</evidence>
<dbReference type="PANTHER" id="PTHR34414:SF1">
    <property type="entry name" value="SUBTILISIN-LIKE SERINE PROTEASE"/>
    <property type="match status" value="1"/>
</dbReference>
<dbReference type="OrthoDB" id="5086500at2759"/>
<reference evidence="4" key="2">
    <citation type="submission" date="2020-04" db="EMBL/GenBank/DDBJ databases">
        <authorList>
            <consortium name="NCBI Genome Project"/>
        </authorList>
    </citation>
    <scope>NUCLEOTIDE SEQUENCE</scope>
    <source>
        <strain evidence="4">CBS 304.34</strain>
    </source>
</reference>
<proteinExistence type="predicted"/>
<dbReference type="PANTHER" id="PTHR34414">
    <property type="entry name" value="HET DOMAIN-CONTAINING PROTEIN-RELATED"/>
    <property type="match status" value="1"/>
</dbReference>
<reference evidence="2 4" key="1">
    <citation type="journal article" date="2020" name="Stud. Mycol.">
        <title>101 Dothideomycetes genomes: a test case for predicting lifestyles and emergence of pathogens.</title>
        <authorList>
            <person name="Haridas S."/>
            <person name="Albert R."/>
            <person name="Binder M."/>
            <person name="Bloem J."/>
            <person name="Labutti K."/>
            <person name="Salamov A."/>
            <person name="Andreopoulos B."/>
            <person name="Baker S."/>
            <person name="Barry K."/>
            <person name="Bills G."/>
            <person name="Bluhm B."/>
            <person name="Cannon C."/>
            <person name="Castanera R."/>
            <person name="Culley D."/>
            <person name="Daum C."/>
            <person name="Ezra D."/>
            <person name="Gonzalez J."/>
            <person name="Henrissat B."/>
            <person name="Kuo A."/>
            <person name="Liang C."/>
            <person name="Lipzen A."/>
            <person name="Lutzoni F."/>
            <person name="Magnuson J."/>
            <person name="Mondo S."/>
            <person name="Nolan M."/>
            <person name="Ohm R."/>
            <person name="Pangilinan J."/>
            <person name="Park H.-J."/>
            <person name="Ramirez L."/>
            <person name="Alfaro M."/>
            <person name="Sun H."/>
            <person name="Tritt A."/>
            <person name="Yoshinaga Y."/>
            <person name="Zwiers L.-H."/>
            <person name="Turgeon B."/>
            <person name="Goodwin S."/>
            <person name="Spatafora J."/>
            <person name="Crous P."/>
            <person name="Grigoriev I."/>
        </authorList>
    </citation>
    <scope>NUCLEOTIDE SEQUENCE</scope>
    <source>
        <strain evidence="2 4">CBS 304.34</strain>
    </source>
</reference>
<keyword evidence="3" id="KW-1185">Reference proteome</keyword>
<gene>
    <name evidence="2 4" type="ORF">BDZ99DRAFT_488383</name>
</gene>
<keyword evidence="1" id="KW-0472">Membrane</keyword>
<evidence type="ECO:0000313" key="4">
    <source>
        <dbReference type="RefSeq" id="XP_033576343.1"/>
    </source>
</evidence>
<organism evidence="2">
    <name type="scientific">Mytilinidion resinicola</name>
    <dbReference type="NCBI Taxonomy" id="574789"/>
    <lineage>
        <taxon>Eukaryota</taxon>
        <taxon>Fungi</taxon>
        <taxon>Dikarya</taxon>
        <taxon>Ascomycota</taxon>
        <taxon>Pezizomycotina</taxon>
        <taxon>Dothideomycetes</taxon>
        <taxon>Pleosporomycetidae</taxon>
        <taxon>Mytilinidiales</taxon>
        <taxon>Mytilinidiaceae</taxon>
        <taxon>Mytilinidion</taxon>
    </lineage>
</organism>
<dbReference type="RefSeq" id="XP_033576343.1">
    <property type="nucleotide sequence ID" value="XM_033722901.1"/>
</dbReference>
<name>A0A6A6YLG1_9PEZI</name>
<evidence type="ECO:0000313" key="3">
    <source>
        <dbReference type="Proteomes" id="UP000504636"/>
    </source>
</evidence>
<dbReference type="Proteomes" id="UP000504636">
    <property type="component" value="Unplaced"/>
</dbReference>
<keyword evidence="1" id="KW-0812">Transmembrane</keyword>
<keyword evidence="1" id="KW-1133">Transmembrane helix</keyword>
<feature type="transmembrane region" description="Helical" evidence="1">
    <location>
        <begin position="271"/>
        <end position="296"/>
    </location>
</feature>
<dbReference type="Pfam" id="PF20246">
    <property type="entry name" value="DUF6601"/>
    <property type="match status" value="1"/>
</dbReference>
<dbReference type="InterPro" id="IPR046536">
    <property type="entry name" value="DUF6601"/>
</dbReference>
<accession>A0A6A6YLG1</accession>
<reference evidence="4" key="3">
    <citation type="submission" date="2025-04" db="UniProtKB">
        <authorList>
            <consortium name="RefSeq"/>
        </authorList>
    </citation>
    <scope>IDENTIFICATION</scope>
    <source>
        <strain evidence="4">CBS 304.34</strain>
    </source>
</reference>